<sequence length="169" mass="20022">MSKLDNMPKEDLHEIASIDIINILLQEAKQPVSFYTLMDQVQQYKKLSEEEKKVRALQAYTDLNVDGRFVSLGDNQWGLKAWYPVEQTEEELATTIKSKKRRKKDDDDENDFDLVDEYDELDDLDDEDLDTDDLDDLDEEDLDDFDDEDEEDFDEDDEEEDFDDEEEEL</sequence>
<dbReference type="GO" id="GO:0006351">
    <property type="term" value="P:DNA-templated transcription"/>
    <property type="evidence" value="ECO:0007669"/>
    <property type="project" value="InterPro"/>
</dbReference>
<evidence type="ECO:0000313" key="10">
    <source>
        <dbReference type="Proteomes" id="UP000253314"/>
    </source>
</evidence>
<keyword evidence="10" id="KW-1185">Reference proteome</keyword>
<dbReference type="Proteomes" id="UP000253314">
    <property type="component" value="Unassembled WGS sequence"/>
</dbReference>
<proteinExistence type="inferred from homology"/>
<dbReference type="HAMAP" id="MF_00357">
    <property type="entry name" value="RNApol_bact_RpoE"/>
    <property type="match status" value="1"/>
</dbReference>
<keyword evidence="5 6" id="KW-0804">Transcription</keyword>
<feature type="domain" description="HTH HARE-type" evidence="8">
    <location>
        <begin position="15"/>
        <end position="82"/>
    </location>
</feature>
<keyword evidence="4 6" id="KW-0548">Nucleotidyltransferase</keyword>
<keyword evidence="3 6" id="KW-0808">Transferase</keyword>
<evidence type="ECO:0000256" key="2">
    <source>
        <dbReference type="ARBA" id="ARBA00022478"/>
    </source>
</evidence>
<protein>
    <recommendedName>
        <fullName evidence="6">Probable DNA-directed RNA polymerase subunit delta</fullName>
    </recommendedName>
    <alternativeName>
        <fullName evidence="6">RNAP delta factor</fullName>
    </alternativeName>
</protein>
<dbReference type="InterPro" id="IPR007759">
    <property type="entry name" value="Asxl_HARE-HTH"/>
</dbReference>
<evidence type="ECO:0000256" key="1">
    <source>
        <dbReference type="ARBA" id="ARBA00009828"/>
    </source>
</evidence>
<evidence type="ECO:0000256" key="4">
    <source>
        <dbReference type="ARBA" id="ARBA00022695"/>
    </source>
</evidence>
<dbReference type="GO" id="GO:0006355">
    <property type="term" value="P:regulation of DNA-templated transcription"/>
    <property type="evidence" value="ECO:0007669"/>
    <property type="project" value="UniProtKB-UniRule"/>
</dbReference>
<keyword evidence="2 6" id="KW-0240">DNA-directed RNA polymerase</keyword>
<feature type="region of interest" description="Disordered" evidence="7">
    <location>
        <begin position="95"/>
        <end position="169"/>
    </location>
</feature>
<dbReference type="Gene3D" id="1.10.10.1250">
    <property type="entry name" value="RNA polymerase, subunit delta, N-terminal domain"/>
    <property type="match status" value="1"/>
</dbReference>
<evidence type="ECO:0000313" key="9">
    <source>
        <dbReference type="EMBL" id="RBW68687.1"/>
    </source>
</evidence>
<comment type="subunit">
    <text evidence="6">RNAP is composed of a core of 2 alpha, a beta and a beta' subunits. The core is associated with a delta subunit and one of several sigma factors.</text>
</comment>
<dbReference type="EMBL" id="QOCW01000017">
    <property type="protein sequence ID" value="RBW68687.1"/>
    <property type="molecule type" value="Genomic_DNA"/>
</dbReference>
<comment type="caution">
    <text evidence="9">The sequence shown here is derived from an EMBL/GenBank/DDBJ whole genome shotgun (WGS) entry which is preliminary data.</text>
</comment>
<dbReference type="GO" id="GO:0003899">
    <property type="term" value="F:DNA-directed RNA polymerase activity"/>
    <property type="evidence" value="ECO:0007669"/>
    <property type="project" value="UniProtKB-UniRule"/>
</dbReference>
<evidence type="ECO:0000256" key="7">
    <source>
        <dbReference type="SAM" id="MobiDB-lite"/>
    </source>
</evidence>
<name>A0A366XS14_9BACI</name>
<comment type="similarity">
    <text evidence="1 6">Belongs to the RpoE family.</text>
</comment>
<dbReference type="InterPro" id="IPR029757">
    <property type="entry name" value="RpoE"/>
</dbReference>
<gene>
    <name evidence="6 9" type="primary">rpoE</name>
    <name evidence="9" type="ORF">DS031_15125</name>
</gene>
<dbReference type="NCBIfam" id="TIGR04567">
    <property type="entry name" value="RNAP_delt_lowGC"/>
    <property type="match status" value="1"/>
</dbReference>
<dbReference type="PROSITE" id="PS51913">
    <property type="entry name" value="HTH_HARE"/>
    <property type="match status" value="1"/>
</dbReference>
<dbReference type="OrthoDB" id="401223at2"/>
<comment type="function">
    <text evidence="6">Participates in both the initiation and recycling phases of transcription. In the presence of the delta subunit, RNAP displays an increased specificity of transcription, a decreased affinity for nucleic acids, and an increased efficiency of RNA synthesis because of enhanced recycling.</text>
</comment>
<evidence type="ECO:0000259" key="8">
    <source>
        <dbReference type="PROSITE" id="PS51913"/>
    </source>
</evidence>
<evidence type="ECO:0000256" key="5">
    <source>
        <dbReference type="ARBA" id="ARBA00023163"/>
    </source>
</evidence>
<dbReference type="Pfam" id="PF05066">
    <property type="entry name" value="HARE-HTH"/>
    <property type="match status" value="1"/>
</dbReference>
<evidence type="ECO:0000256" key="6">
    <source>
        <dbReference type="HAMAP-Rule" id="MF_00357"/>
    </source>
</evidence>
<organism evidence="9 10">
    <name type="scientific">Bacillus taeanensis</name>
    <dbReference type="NCBI Taxonomy" id="273032"/>
    <lineage>
        <taxon>Bacteria</taxon>
        <taxon>Bacillati</taxon>
        <taxon>Bacillota</taxon>
        <taxon>Bacilli</taxon>
        <taxon>Bacillales</taxon>
        <taxon>Bacillaceae</taxon>
        <taxon>Bacillus</taxon>
    </lineage>
</organism>
<reference evidence="9 10" key="1">
    <citation type="submission" date="2018-07" db="EMBL/GenBank/DDBJ databases">
        <title>Lottiidibacillus patelloidae gen. nov., sp. nov., isolated from the intestinal tract of a marine limpet and the reclassification of B. taeanensis BH030017T, B. algicola KMM 3737T and B. hwajinpoensis SW-72T as genus Lottiidibacillus.</title>
        <authorList>
            <person name="Liu R."/>
            <person name="Huang Z."/>
        </authorList>
    </citation>
    <scope>NUCLEOTIDE SEQUENCE [LARGE SCALE GENOMIC DNA]</scope>
    <source>
        <strain evidence="9 10">BH030017</strain>
    </source>
</reference>
<dbReference type="InterPro" id="IPR038087">
    <property type="entry name" value="RNAP_delta_N_dom_sf"/>
</dbReference>
<evidence type="ECO:0000256" key="3">
    <source>
        <dbReference type="ARBA" id="ARBA00022679"/>
    </source>
</evidence>
<dbReference type="AlphaFoldDB" id="A0A366XS14"/>
<dbReference type="RefSeq" id="WP_113806913.1">
    <property type="nucleotide sequence ID" value="NZ_QOCW01000017.1"/>
</dbReference>
<feature type="compositionally biased region" description="Acidic residues" evidence="7">
    <location>
        <begin position="106"/>
        <end position="169"/>
    </location>
</feature>
<accession>A0A366XS14</accession>
<dbReference type="GO" id="GO:0000428">
    <property type="term" value="C:DNA-directed RNA polymerase complex"/>
    <property type="evidence" value="ECO:0007669"/>
    <property type="project" value="UniProtKB-KW"/>
</dbReference>